<reference evidence="2 3" key="1">
    <citation type="submission" date="2017-07" db="EMBL/GenBank/DDBJ databases">
        <title>Fictibacillus sp. nov. GDSW-R2A3 Genome sequencing and assembly.</title>
        <authorList>
            <person name="Mayilraj S."/>
        </authorList>
    </citation>
    <scope>NUCLEOTIDE SEQUENCE [LARGE SCALE GENOMIC DNA]</scope>
    <source>
        <strain evidence="2 3">GDSW-R2A3</strain>
    </source>
</reference>
<dbReference type="AlphaFoldDB" id="A0A235FE12"/>
<gene>
    <name evidence="2" type="ORF">CGZ90_06780</name>
</gene>
<dbReference type="EMBL" id="NOII01000001">
    <property type="protein sequence ID" value="OYD59588.1"/>
    <property type="molecule type" value="Genomic_DNA"/>
</dbReference>
<name>A0A235FE12_9BACL</name>
<dbReference type="PANTHER" id="PTHR22617">
    <property type="entry name" value="CHEMOTAXIS SENSOR HISTIDINE KINASE-RELATED"/>
    <property type="match status" value="1"/>
</dbReference>
<dbReference type="Gene3D" id="2.40.50.180">
    <property type="entry name" value="CheA-289, Domain 4"/>
    <property type="match status" value="1"/>
</dbReference>
<comment type="caution">
    <text evidence="2">The sequence shown here is derived from an EMBL/GenBank/DDBJ whole genome shotgun (WGS) entry which is preliminary data.</text>
</comment>
<accession>A0A235FE12</accession>
<dbReference type="RefSeq" id="WP_094251549.1">
    <property type="nucleotide sequence ID" value="NZ_JBHLXL010000001.1"/>
</dbReference>
<dbReference type="InterPro" id="IPR036061">
    <property type="entry name" value="CheW-like_dom_sf"/>
</dbReference>
<organism evidence="2 3">
    <name type="scientific">Fictibacillus aquaticus</name>
    <dbReference type="NCBI Taxonomy" id="2021314"/>
    <lineage>
        <taxon>Bacteria</taxon>
        <taxon>Bacillati</taxon>
        <taxon>Bacillota</taxon>
        <taxon>Bacilli</taxon>
        <taxon>Bacillales</taxon>
        <taxon>Fictibacillaceae</taxon>
        <taxon>Fictibacillus</taxon>
    </lineage>
</organism>
<dbReference type="GO" id="GO:0006935">
    <property type="term" value="P:chemotaxis"/>
    <property type="evidence" value="ECO:0007669"/>
    <property type="project" value="InterPro"/>
</dbReference>
<dbReference type="PANTHER" id="PTHR22617:SF23">
    <property type="entry name" value="CHEMOTAXIS PROTEIN CHEW"/>
    <property type="match status" value="1"/>
</dbReference>
<dbReference type="GO" id="GO:0007165">
    <property type="term" value="P:signal transduction"/>
    <property type="evidence" value="ECO:0007669"/>
    <property type="project" value="InterPro"/>
</dbReference>
<evidence type="ECO:0000259" key="1">
    <source>
        <dbReference type="PROSITE" id="PS50851"/>
    </source>
</evidence>
<evidence type="ECO:0000313" key="2">
    <source>
        <dbReference type="EMBL" id="OYD59588.1"/>
    </source>
</evidence>
<dbReference type="PROSITE" id="PS50851">
    <property type="entry name" value="CHEW"/>
    <property type="match status" value="1"/>
</dbReference>
<sequence>MAAAKNIIVMTAGLEKYAISVSNVSSIERAEIKKEDGNILEMLEIRGDIIPVMPLTNIMGAPEGKQSDEWKIVVLENKGMKAGLFVEDASPVTELIHEAHSLPKVLGMEKGSLISGVVQYEEKLIVLLDSHELIMKLSEMRIAG</sequence>
<dbReference type="Pfam" id="PF01584">
    <property type="entry name" value="CheW"/>
    <property type="match status" value="1"/>
</dbReference>
<dbReference type="SUPFAM" id="SSF50341">
    <property type="entry name" value="CheW-like"/>
    <property type="match status" value="1"/>
</dbReference>
<proteinExistence type="predicted"/>
<dbReference type="InterPro" id="IPR002545">
    <property type="entry name" value="CheW-lke_dom"/>
</dbReference>
<evidence type="ECO:0000313" key="3">
    <source>
        <dbReference type="Proteomes" id="UP000215059"/>
    </source>
</evidence>
<dbReference type="GO" id="GO:0005829">
    <property type="term" value="C:cytosol"/>
    <property type="evidence" value="ECO:0007669"/>
    <property type="project" value="TreeGrafter"/>
</dbReference>
<dbReference type="Proteomes" id="UP000215059">
    <property type="component" value="Unassembled WGS sequence"/>
</dbReference>
<protein>
    <recommendedName>
        <fullName evidence="1">CheW-like domain-containing protein</fullName>
    </recommendedName>
</protein>
<keyword evidence="3" id="KW-1185">Reference proteome</keyword>
<dbReference type="SMART" id="SM00260">
    <property type="entry name" value="CheW"/>
    <property type="match status" value="1"/>
</dbReference>
<feature type="domain" description="CheW-like" evidence="1">
    <location>
        <begin position="4"/>
        <end position="139"/>
    </location>
</feature>
<dbReference type="Gene3D" id="2.30.30.40">
    <property type="entry name" value="SH3 Domains"/>
    <property type="match status" value="1"/>
</dbReference>
<dbReference type="InterPro" id="IPR039315">
    <property type="entry name" value="CheW"/>
</dbReference>